<feature type="compositionally biased region" description="Polar residues" evidence="1">
    <location>
        <begin position="142"/>
        <end position="151"/>
    </location>
</feature>
<evidence type="ECO:0000313" key="3">
    <source>
        <dbReference type="Proteomes" id="UP000267096"/>
    </source>
</evidence>
<feature type="region of interest" description="Disordered" evidence="1">
    <location>
        <begin position="212"/>
        <end position="260"/>
    </location>
</feature>
<dbReference type="AlphaFoldDB" id="A0A0M3K2F9"/>
<dbReference type="Proteomes" id="UP000267096">
    <property type="component" value="Unassembled WGS sequence"/>
</dbReference>
<keyword evidence="3" id="KW-1185">Reference proteome</keyword>
<dbReference type="WBParaSite" id="ASIM_0001510201-mRNA-1">
    <property type="protein sequence ID" value="ASIM_0001510201-mRNA-1"/>
    <property type="gene ID" value="ASIM_0001510201"/>
</dbReference>
<evidence type="ECO:0000313" key="2">
    <source>
        <dbReference type="EMBL" id="VDK52626.1"/>
    </source>
</evidence>
<feature type="compositionally biased region" description="Low complexity" evidence="1">
    <location>
        <begin position="215"/>
        <end position="228"/>
    </location>
</feature>
<feature type="region of interest" description="Disordered" evidence="1">
    <location>
        <begin position="1006"/>
        <end position="1032"/>
    </location>
</feature>
<accession>A0A0M3K2F9</accession>
<evidence type="ECO:0000313" key="4">
    <source>
        <dbReference type="WBParaSite" id="ASIM_0001510201-mRNA-1"/>
    </source>
</evidence>
<sequence length="1278" mass="137750">MSSDEDFSQYEGLPWDGWLAATQAHPSSHHVHISDIGFDAASMPCQTMSKVNEMRVTEAVCYGYYPSIELNSMVLVKCKHCGMLIKDVGYGHHMRSRHSFRAESPASADECQSFLLSPPHAVTSPRLSNDYPPILSPPYRKPSTSYHLSSPTDDRPVSIVSRTISPRYSVEQRDDLKLSLRVSRREIPLEIEPDPSSSSPVNDVNVRDKSLIKTSSSSPVQSASEQQQITKQLNGRIKSRKKRKRKRDSSDEEHMSLEHLRIKKRLESQRVSCTNTAPCTSSSALLMDATTSAISSPSTLVMSDKDDKSKVSPMRATATAANKRRAAAAVCVNVDSELITPPPAPPSRVQSPTSASCTVDQTHGLLSTDVVVGSNVATSRITGMTTPSSPLATIQQSNNVMTALRPSMREQQPTFPLSPSFDGLFQRYTSSSIPDAGTAATSADAVATVSMQRYHVPSASASSLSTLVLPSTQCLASSVPLSIPMATITASNSIRRIPLERLEHSSVTSPKVHMMSSPVETSTEFTHLRSPRPPSSPPQLSPIEQKAFMLSKQTSKPQPLQVNSQPNISGYTAPVASSQLYIPTTTATTPPASLIISSDYAAVTTTGCVEEDFEQDNEMRSLINGMRDINNGGPRVITNFHLDDGGVNIGEVLQPQLQSQCRSQPQPQQIKMSVAERQEINASEQASMSNLIVEMSTATSVSDDETADVAFRDESNENANRILVLKQEIVESPSSNASVIALTPEEQRSEMEVVEGEALRNGEGSEEEMDTSSVCQPPILIRQQPVVNPSAQHRLVQISCSSTLPCKRVHRSCSSPPSAGSSGMTCSSSSSARDLMSCCRHDDLKYANARIMLARALGISLNYPPPPRSSPPAIIPTNQSSKSNDIRTKMELVSPVPSETCESKVLSTSQLGAVSLSSETNPSERLSDAGTVSEHGRIRVATVNQVISTASVGVNQKATSSTVLNGSMVTNNNAAGTFRSLRADFGANVPTDAMSRDVQIFKTSNVTTSGTGLGQSMDAGMGQHGRNDDERERPPALAVEGVQQQAQNHSARIYRAVRTSAGSLLNNGITESDTDGNEYTTVTDLNGEGDVLNNGILNVQKQRSNERLLRQISTQRIYELQPSVLKMRISPHQSVVTNGLFIFVFAKECYNLLSHVIPLHNAPHPLCIRFAEHALSLRMLPQNPSPTVRTIDLLGRSIGTAAQQSAGGERQHRISVSANTGNLSAPSSTTAALRSTTALTGIRTGPRTVTVVPVLNRCAAAATTTANNHNCSKTNINN</sequence>
<feature type="compositionally biased region" description="Basic and acidic residues" evidence="1">
    <location>
        <begin position="248"/>
        <end position="260"/>
    </location>
</feature>
<gene>
    <name evidence="2" type="ORF">ASIM_LOCUS14512</name>
</gene>
<organism evidence="4">
    <name type="scientific">Anisakis simplex</name>
    <name type="common">Herring worm</name>
    <dbReference type="NCBI Taxonomy" id="6269"/>
    <lineage>
        <taxon>Eukaryota</taxon>
        <taxon>Metazoa</taxon>
        <taxon>Ecdysozoa</taxon>
        <taxon>Nematoda</taxon>
        <taxon>Chromadorea</taxon>
        <taxon>Rhabditida</taxon>
        <taxon>Spirurina</taxon>
        <taxon>Ascaridomorpha</taxon>
        <taxon>Ascaridoidea</taxon>
        <taxon>Anisakidae</taxon>
        <taxon>Anisakis</taxon>
        <taxon>Anisakis simplex complex</taxon>
    </lineage>
</organism>
<protein>
    <submittedName>
        <fullName evidence="4">C2H2-type domain-containing protein</fullName>
    </submittedName>
</protein>
<feature type="region of interest" description="Disordered" evidence="1">
    <location>
        <begin position="864"/>
        <end position="886"/>
    </location>
</feature>
<dbReference type="OrthoDB" id="5877487at2759"/>
<feature type="region of interest" description="Disordered" evidence="1">
    <location>
        <begin position="125"/>
        <end position="160"/>
    </location>
</feature>
<reference evidence="2 3" key="2">
    <citation type="submission" date="2018-11" db="EMBL/GenBank/DDBJ databases">
        <authorList>
            <consortium name="Pathogen Informatics"/>
        </authorList>
    </citation>
    <scope>NUCLEOTIDE SEQUENCE [LARGE SCALE GENOMIC DNA]</scope>
</reference>
<dbReference type="EMBL" id="UYRR01031793">
    <property type="protein sequence ID" value="VDK52626.1"/>
    <property type="molecule type" value="Genomic_DNA"/>
</dbReference>
<proteinExistence type="predicted"/>
<feature type="compositionally biased region" description="Basic residues" evidence="1">
    <location>
        <begin position="237"/>
        <end position="247"/>
    </location>
</feature>
<feature type="compositionally biased region" description="Pro residues" evidence="1">
    <location>
        <begin position="531"/>
        <end position="540"/>
    </location>
</feature>
<feature type="region of interest" description="Disordered" evidence="1">
    <location>
        <begin position="522"/>
        <end position="541"/>
    </location>
</feature>
<reference evidence="4" key="1">
    <citation type="submission" date="2017-02" db="UniProtKB">
        <authorList>
            <consortium name="WormBaseParasite"/>
        </authorList>
    </citation>
    <scope>IDENTIFICATION</scope>
</reference>
<feature type="compositionally biased region" description="Pro residues" evidence="1">
    <location>
        <begin position="864"/>
        <end position="874"/>
    </location>
</feature>
<name>A0A0M3K2F9_ANISI</name>
<evidence type="ECO:0000256" key="1">
    <source>
        <dbReference type="SAM" id="MobiDB-lite"/>
    </source>
</evidence>